<dbReference type="PANTHER" id="PTHR46594">
    <property type="entry name" value="P-TYPE CATION-TRANSPORTING ATPASE"/>
    <property type="match status" value="1"/>
</dbReference>
<dbReference type="PROSITE" id="PS50846">
    <property type="entry name" value="HMA_2"/>
    <property type="match status" value="2"/>
</dbReference>
<dbReference type="GO" id="GO:0016020">
    <property type="term" value="C:membrane"/>
    <property type="evidence" value="ECO:0000318"/>
    <property type="project" value="GO_Central"/>
</dbReference>
<dbReference type="Gene3D" id="3.30.70.100">
    <property type="match status" value="2"/>
</dbReference>
<dbReference type="SUPFAM" id="SSF55008">
    <property type="entry name" value="HMA, heavy metal-associated domain"/>
    <property type="match status" value="2"/>
</dbReference>
<feature type="domain" description="HMA" evidence="4">
    <location>
        <begin position="78"/>
        <end position="144"/>
    </location>
</feature>
<dbReference type="GO" id="GO:0005507">
    <property type="term" value="F:copper ion binding"/>
    <property type="evidence" value="ECO:0000318"/>
    <property type="project" value="GO_Central"/>
</dbReference>
<dbReference type="FunFam" id="3.30.70.100:FF:000033">
    <property type="entry name" value="Copper-transporting ATPase HMA5"/>
    <property type="match status" value="1"/>
</dbReference>
<feature type="transmembrane region" description="Helical" evidence="3">
    <location>
        <begin position="315"/>
        <end position="334"/>
    </location>
</feature>
<evidence type="ECO:0000256" key="1">
    <source>
        <dbReference type="ARBA" id="ARBA00022723"/>
    </source>
</evidence>
<dbReference type="PRINTS" id="PR00942">
    <property type="entry name" value="CUATPASEI"/>
</dbReference>
<dbReference type="GO" id="GO:0016887">
    <property type="term" value="F:ATP hydrolysis activity"/>
    <property type="evidence" value="ECO:0007669"/>
    <property type="project" value="InterPro"/>
</dbReference>
<dbReference type="InterPro" id="IPR036163">
    <property type="entry name" value="HMA_dom_sf"/>
</dbReference>
<keyword evidence="6" id="KW-1185">Reference proteome</keyword>
<dbReference type="GO" id="GO:0043682">
    <property type="term" value="F:P-type divalent copper transporter activity"/>
    <property type="evidence" value="ECO:0000318"/>
    <property type="project" value="GO_Central"/>
</dbReference>
<accession>D8TCK0</accession>
<dbReference type="HOGENOM" id="CLU_001771_0_2_1"/>
<dbReference type="InterPro" id="IPR017969">
    <property type="entry name" value="Heavy-metal-associated_CS"/>
</dbReference>
<sequence>MSSCGIYMVLPKDRDESSLSESLLARYPSIPKYPPCPPRRDIYAAQTQSVFFKVETIREANVDAGFDATVLKDSIEQSVCRIRVRGMTCTSCSGAIEAALRKIPGVVSAVVALATEQAELFYDASVVSYSKLIEAVEEAGFVAELVSAGEERNKVHLQLEGVHSREGFRNIVTSLEALAGVTEVELFLKEERLVVSYDPDLTGPRCFIEIIEQTGPAHVYKASLAMGADRRADMKSEIKHYWNLFLWSIVFTVPVFFLGMVFMYTPGTMKRYVGWKVINMLTGQILRWILSTPVQFVIGWRFYVGAYNALRHGSANMDVLIALGTNAAYFYSVYSALRSATTRLKGQTFSRRVLFSYRLFRWKFLEVLAKGKTSEAIAKLTNLTPDTRLTVYLNTSFHGSWFIFQVVGASVLTWSFWFCAGKSSWYPKSWIPPSMGEFELALQFGIAVLVIACPCALGLATPTAVMVSTGKGATQGVLIKGAAARKVDCIVFEKKGTLTKGEPSVVNTKLFRYIALKANSEHPLAKAILEFAKGLRLQESLEQHHFLRKPQSSSKTFRPDETRGTGRDLHTQADEHLIVTGDNRGTALAVAREVGIQPKDVIAEADPKAKADRVTELQSAGMVVAMVGDGINDSPALVAADVGVAIGAGTDIAIEAADIVLMKSHLEDVYYKRPKKLELIVHQR</sequence>
<dbReference type="Gene3D" id="3.40.50.1000">
    <property type="entry name" value="HAD superfamily/HAD-like"/>
    <property type="match status" value="1"/>
</dbReference>
<evidence type="ECO:0000259" key="4">
    <source>
        <dbReference type="PROSITE" id="PS50846"/>
    </source>
</evidence>
<evidence type="ECO:0000313" key="6">
    <source>
        <dbReference type="Proteomes" id="UP000001514"/>
    </source>
</evidence>
<dbReference type="STRING" id="88036.D8TCK0"/>
<dbReference type="InterPro" id="IPR036412">
    <property type="entry name" value="HAD-like_sf"/>
</dbReference>
<evidence type="ECO:0000313" key="5">
    <source>
        <dbReference type="EMBL" id="EFJ05650.1"/>
    </source>
</evidence>
<dbReference type="InterPro" id="IPR006121">
    <property type="entry name" value="HMA_dom"/>
</dbReference>
<dbReference type="OMA" id="HTQADEH"/>
<dbReference type="InParanoid" id="D8TCK0"/>
<dbReference type="Pfam" id="PF00403">
    <property type="entry name" value="HMA"/>
    <property type="match status" value="1"/>
</dbReference>
<dbReference type="SUPFAM" id="SSF56784">
    <property type="entry name" value="HAD-like"/>
    <property type="match status" value="1"/>
</dbReference>
<keyword evidence="3" id="KW-0812">Transmembrane</keyword>
<feature type="transmembrane region" description="Helical" evidence="3">
    <location>
        <begin position="285"/>
        <end position="303"/>
    </location>
</feature>
<protein>
    <recommendedName>
        <fullName evidence="4">HMA domain-containing protein</fullName>
    </recommendedName>
</protein>
<dbReference type="CDD" id="cd00371">
    <property type="entry name" value="HMA"/>
    <property type="match status" value="2"/>
</dbReference>
<feature type="compositionally biased region" description="Basic and acidic residues" evidence="2">
    <location>
        <begin position="557"/>
        <end position="567"/>
    </location>
</feature>
<keyword evidence="3" id="KW-1133">Transmembrane helix</keyword>
<proteinExistence type="predicted"/>
<keyword evidence="3" id="KW-0472">Membrane</keyword>
<evidence type="ECO:0000256" key="3">
    <source>
        <dbReference type="SAM" id="Phobius"/>
    </source>
</evidence>
<dbReference type="NCBIfam" id="TIGR01494">
    <property type="entry name" value="ATPase_P-type"/>
    <property type="match status" value="1"/>
</dbReference>
<name>D8TCK0_SELML</name>
<dbReference type="InterPro" id="IPR001757">
    <property type="entry name" value="P_typ_ATPase"/>
</dbReference>
<feature type="transmembrane region" description="Helical" evidence="3">
    <location>
        <begin position="244"/>
        <end position="265"/>
    </location>
</feature>
<dbReference type="PANTHER" id="PTHR46594:SF4">
    <property type="entry name" value="P-TYPE CATION-TRANSPORTING ATPASE"/>
    <property type="match status" value="1"/>
</dbReference>
<dbReference type="AlphaFoldDB" id="D8TCK0"/>
<organism evidence="6">
    <name type="scientific">Selaginella moellendorffii</name>
    <name type="common">Spikemoss</name>
    <dbReference type="NCBI Taxonomy" id="88036"/>
    <lineage>
        <taxon>Eukaryota</taxon>
        <taxon>Viridiplantae</taxon>
        <taxon>Streptophyta</taxon>
        <taxon>Embryophyta</taxon>
        <taxon>Tracheophyta</taxon>
        <taxon>Lycopodiopsida</taxon>
        <taxon>Selaginellales</taxon>
        <taxon>Selaginellaceae</taxon>
        <taxon>Selaginella</taxon>
    </lineage>
</organism>
<dbReference type="Pfam" id="PF00702">
    <property type="entry name" value="Hydrolase"/>
    <property type="match status" value="1"/>
</dbReference>
<dbReference type="eggNOG" id="KOG0207">
    <property type="taxonomic scope" value="Eukaryota"/>
</dbReference>
<dbReference type="Gene3D" id="1.20.1110.10">
    <property type="entry name" value="Calcium-transporting ATPase, transmembrane domain"/>
    <property type="match status" value="1"/>
</dbReference>
<feature type="transmembrane region" description="Helical" evidence="3">
    <location>
        <begin position="401"/>
        <end position="420"/>
    </location>
</feature>
<feature type="transmembrane region" description="Helical" evidence="3">
    <location>
        <begin position="440"/>
        <end position="460"/>
    </location>
</feature>
<keyword evidence="1" id="KW-0479">Metal-binding</keyword>
<dbReference type="GO" id="GO:0055070">
    <property type="term" value="P:copper ion homeostasis"/>
    <property type="evidence" value="ECO:0000318"/>
    <property type="project" value="GO_Central"/>
</dbReference>
<gene>
    <name evidence="5" type="ORF">SELMODRAFT_431418</name>
</gene>
<dbReference type="Proteomes" id="UP000001514">
    <property type="component" value="Unassembled WGS sequence"/>
</dbReference>
<dbReference type="PROSITE" id="PS01047">
    <property type="entry name" value="HMA_1"/>
    <property type="match status" value="1"/>
</dbReference>
<dbReference type="GO" id="GO:0005524">
    <property type="term" value="F:ATP binding"/>
    <property type="evidence" value="ECO:0007669"/>
    <property type="project" value="InterPro"/>
</dbReference>
<evidence type="ECO:0000256" key="2">
    <source>
        <dbReference type="SAM" id="MobiDB-lite"/>
    </source>
</evidence>
<dbReference type="EMBL" id="GL377717">
    <property type="protein sequence ID" value="EFJ05650.1"/>
    <property type="molecule type" value="Genomic_DNA"/>
</dbReference>
<reference evidence="5 6" key="1">
    <citation type="journal article" date="2011" name="Science">
        <title>The Selaginella genome identifies genetic changes associated with the evolution of vascular plants.</title>
        <authorList>
            <person name="Banks J.A."/>
            <person name="Nishiyama T."/>
            <person name="Hasebe M."/>
            <person name="Bowman J.L."/>
            <person name="Gribskov M."/>
            <person name="dePamphilis C."/>
            <person name="Albert V.A."/>
            <person name="Aono N."/>
            <person name="Aoyama T."/>
            <person name="Ambrose B.A."/>
            <person name="Ashton N.W."/>
            <person name="Axtell M.J."/>
            <person name="Barker E."/>
            <person name="Barker M.S."/>
            <person name="Bennetzen J.L."/>
            <person name="Bonawitz N.D."/>
            <person name="Chapple C."/>
            <person name="Cheng C."/>
            <person name="Correa L.G."/>
            <person name="Dacre M."/>
            <person name="DeBarry J."/>
            <person name="Dreyer I."/>
            <person name="Elias M."/>
            <person name="Engstrom E.M."/>
            <person name="Estelle M."/>
            <person name="Feng L."/>
            <person name="Finet C."/>
            <person name="Floyd S.K."/>
            <person name="Frommer W.B."/>
            <person name="Fujita T."/>
            <person name="Gramzow L."/>
            <person name="Gutensohn M."/>
            <person name="Harholt J."/>
            <person name="Hattori M."/>
            <person name="Heyl A."/>
            <person name="Hirai T."/>
            <person name="Hiwatashi Y."/>
            <person name="Ishikawa M."/>
            <person name="Iwata M."/>
            <person name="Karol K.G."/>
            <person name="Koehler B."/>
            <person name="Kolukisaoglu U."/>
            <person name="Kubo M."/>
            <person name="Kurata T."/>
            <person name="Lalonde S."/>
            <person name="Li K."/>
            <person name="Li Y."/>
            <person name="Litt A."/>
            <person name="Lyons E."/>
            <person name="Manning G."/>
            <person name="Maruyama T."/>
            <person name="Michael T.P."/>
            <person name="Mikami K."/>
            <person name="Miyazaki S."/>
            <person name="Morinaga S."/>
            <person name="Murata T."/>
            <person name="Mueller-Roeber B."/>
            <person name="Nelson D.R."/>
            <person name="Obara M."/>
            <person name="Oguri Y."/>
            <person name="Olmstead R.G."/>
            <person name="Onodera N."/>
            <person name="Petersen B.L."/>
            <person name="Pils B."/>
            <person name="Prigge M."/>
            <person name="Rensing S.A."/>
            <person name="Riano-Pachon D.M."/>
            <person name="Roberts A.W."/>
            <person name="Sato Y."/>
            <person name="Scheller H.V."/>
            <person name="Schulz B."/>
            <person name="Schulz C."/>
            <person name="Shakirov E.V."/>
            <person name="Shibagaki N."/>
            <person name="Shinohara N."/>
            <person name="Shippen D.E."/>
            <person name="Soerensen I."/>
            <person name="Sotooka R."/>
            <person name="Sugimoto N."/>
            <person name="Sugita M."/>
            <person name="Sumikawa N."/>
            <person name="Tanurdzic M."/>
            <person name="Theissen G."/>
            <person name="Ulvskov P."/>
            <person name="Wakazuki S."/>
            <person name="Weng J.K."/>
            <person name="Willats W.W."/>
            <person name="Wipf D."/>
            <person name="Wolf P.G."/>
            <person name="Yang L."/>
            <person name="Zimmer A.D."/>
            <person name="Zhu Q."/>
            <person name="Mitros T."/>
            <person name="Hellsten U."/>
            <person name="Loque D."/>
            <person name="Otillar R."/>
            <person name="Salamov A."/>
            <person name="Schmutz J."/>
            <person name="Shapiro H."/>
            <person name="Lindquist E."/>
            <person name="Lucas S."/>
            <person name="Rokhsar D."/>
            <person name="Grigoriev I.V."/>
        </authorList>
    </citation>
    <scope>NUCLEOTIDE SEQUENCE [LARGE SCALE GENOMIC DNA]</scope>
</reference>
<dbReference type="Gramene" id="EFJ05650">
    <property type="protein sequence ID" value="EFJ05650"/>
    <property type="gene ID" value="SELMODRAFT_431418"/>
</dbReference>
<dbReference type="InterPro" id="IPR023214">
    <property type="entry name" value="HAD_sf"/>
</dbReference>
<feature type="domain" description="HMA" evidence="4">
    <location>
        <begin position="153"/>
        <end position="219"/>
    </location>
</feature>
<feature type="region of interest" description="Disordered" evidence="2">
    <location>
        <begin position="548"/>
        <end position="567"/>
    </location>
</feature>
<dbReference type="KEGG" id="smo:SELMODRAFT_431418"/>